<evidence type="ECO:0000313" key="3">
    <source>
        <dbReference type="Proteomes" id="UP001151760"/>
    </source>
</evidence>
<dbReference type="Pfam" id="PF07727">
    <property type="entry name" value="RVT_2"/>
    <property type="match status" value="1"/>
</dbReference>
<evidence type="ECO:0000259" key="1">
    <source>
        <dbReference type="Pfam" id="PF07727"/>
    </source>
</evidence>
<reference evidence="2" key="2">
    <citation type="submission" date="2022-01" db="EMBL/GenBank/DDBJ databases">
        <authorList>
            <person name="Yamashiro T."/>
            <person name="Shiraishi A."/>
            <person name="Satake H."/>
            <person name="Nakayama K."/>
        </authorList>
    </citation>
    <scope>NUCLEOTIDE SEQUENCE</scope>
</reference>
<dbReference type="PANTHER" id="PTHR11439">
    <property type="entry name" value="GAG-POL-RELATED RETROTRANSPOSON"/>
    <property type="match status" value="1"/>
</dbReference>
<sequence>MQEEFHEFERLEVCEIIPKPDRAMIISLKWIFKVKLDKYGSVLKNKAWLVAKGYRQEEGIDFEESFLAVTRIEAIRIFLAYATHKNMVVFQIDVKTSFLNGILKEEVYVSQPEGFVNHDHPNLVLRLKKALYRLKQAPHTCPRGIFINQSKYALEMLKMYGFNKGDVVDIPMVGQSKLDEDPNGTPVDPTHYRGMVFWYIKGTINMGLWYMRDTGFNRTAFTDADHAGCQDSRKSTSGTAQFLGEKLIPWNRSQLTDYGFDYNKISLTKHIVVRYHFIKEQVENEVVELYFIKTDYQLADIFTKTLARQRFEFLINRLGMQSITPEELKRLAESDEE</sequence>
<proteinExistence type="predicted"/>
<dbReference type="EMBL" id="BQNB010008868">
    <property type="protein sequence ID" value="GJS55427.1"/>
    <property type="molecule type" value="Genomic_DNA"/>
</dbReference>
<dbReference type="PANTHER" id="PTHR11439:SF509">
    <property type="entry name" value="RNA-DIRECTED DNA POLYMERASE"/>
    <property type="match status" value="1"/>
</dbReference>
<name>A0ABQ4WR91_9ASTR</name>
<dbReference type="CDD" id="cd09272">
    <property type="entry name" value="RNase_HI_RT_Ty1"/>
    <property type="match status" value="1"/>
</dbReference>
<accession>A0ABQ4WR91</accession>
<gene>
    <name evidence="2" type="ORF">Tco_0628789</name>
</gene>
<feature type="domain" description="Reverse transcriptase Ty1/copia-type" evidence="1">
    <location>
        <begin position="13"/>
        <end position="141"/>
    </location>
</feature>
<comment type="caution">
    <text evidence="2">The sequence shown here is derived from an EMBL/GenBank/DDBJ whole genome shotgun (WGS) entry which is preliminary data.</text>
</comment>
<protein>
    <submittedName>
        <fullName evidence="2">Retrovirus-related pol polyprotein from transposon TNT 1-94</fullName>
    </submittedName>
</protein>
<reference evidence="2" key="1">
    <citation type="journal article" date="2022" name="Int. J. Mol. Sci.">
        <title>Draft Genome of Tanacetum Coccineum: Genomic Comparison of Closely Related Tanacetum-Family Plants.</title>
        <authorList>
            <person name="Yamashiro T."/>
            <person name="Shiraishi A."/>
            <person name="Nakayama K."/>
            <person name="Satake H."/>
        </authorList>
    </citation>
    <scope>NUCLEOTIDE SEQUENCE</scope>
</reference>
<dbReference type="InterPro" id="IPR013103">
    <property type="entry name" value="RVT_2"/>
</dbReference>
<evidence type="ECO:0000313" key="2">
    <source>
        <dbReference type="EMBL" id="GJS55427.1"/>
    </source>
</evidence>
<organism evidence="2 3">
    <name type="scientific">Tanacetum coccineum</name>
    <dbReference type="NCBI Taxonomy" id="301880"/>
    <lineage>
        <taxon>Eukaryota</taxon>
        <taxon>Viridiplantae</taxon>
        <taxon>Streptophyta</taxon>
        <taxon>Embryophyta</taxon>
        <taxon>Tracheophyta</taxon>
        <taxon>Spermatophyta</taxon>
        <taxon>Magnoliopsida</taxon>
        <taxon>eudicotyledons</taxon>
        <taxon>Gunneridae</taxon>
        <taxon>Pentapetalae</taxon>
        <taxon>asterids</taxon>
        <taxon>campanulids</taxon>
        <taxon>Asterales</taxon>
        <taxon>Asteraceae</taxon>
        <taxon>Asteroideae</taxon>
        <taxon>Anthemideae</taxon>
        <taxon>Anthemidinae</taxon>
        <taxon>Tanacetum</taxon>
    </lineage>
</organism>
<keyword evidence="3" id="KW-1185">Reference proteome</keyword>
<dbReference type="Proteomes" id="UP001151760">
    <property type="component" value="Unassembled WGS sequence"/>
</dbReference>